<dbReference type="AlphaFoldDB" id="A0A914QNR3"/>
<keyword evidence="1" id="KW-1185">Reference proteome</keyword>
<reference evidence="2" key="1">
    <citation type="submission" date="2022-11" db="UniProtKB">
        <authorList>
            <consortium name="WormBaseParasite"/>
        </authorList>
    </citation>
    <scope>IDENTIFICATION</scope>
</reference>
<name>A0A914QNR3_9BILA</name>
<dbReference type="Proteomes" id="UP000887578">
    <property type="component" value="Unplaced"/>
</dbReference>
<evidence type="ECO:0000313" key="2">
    <source>
        <dbReference type="WBParaSite" id="PDA_v2.g533.t1"/>
    </source>
</evidence>
<protein>
    <submittedName>
        <fullName evidence="2">Uncharacterized protein</fullName>
    </submittedName>
</protein>
<organism evidence="1 2">
    <name type="scientific">Panagrolaimus davidi</name>
    <dbReference type="NCBI Taxonomy" id="227884"/>
    <lineage>
        <taxon>Eukaryota</taxon>
        <taxon>Metazoa</taxon>
        <taxon>Ecdysozoa</taxon>
        <taxon>Nematoda</taxon>
        <taxon>Chromadorea</taxon>
        <taxon>Rhabditida</taxon>
        <taxon>Tylenchina</taxon>
        <taxon>Panagrolaimomorpha</taxon>
        <taxon>Panagrolaimoidea</taxon>
        <taxon>Panagrolaimidae</taxon>
        <taxon>Panagrolaimus</taxon>
    </lineage>
</organism>
<accession>A0A914QNR3</accession>
<evidence type="ECO:0000313" key="1">
    <source>
        <dbReference type="Proteomes" id="UP000887578"/>
    </source>
</evidence>
<sequence>MELSKNNFVTLDCPIDITWKISKDKMKALALVAPHLPRQEGAMLKLWNNDKSQSLLYSTPTFKSFIFPDVKYHLTLTRSENHYNFQFILHGGIFGFDFIVEISGTSNNIRISRKRSRISTLFSIANIWDSEKHVFVNAILTFKLKGNLKRNNHVMVSHHHERIMSKLWKDDEKDFTLIIGDRELMVIY</sequence>
<proteinExistence type="predicted"/>
<dbReference type="WBParaSite" id="PDA_v2.g533.t1">
    <property type="protein sequence ID" value="PDA_v2.g533.t1"/>
    <property type="gene ID" value="PDA_v2.g533"/>
</dbReference>